<gene>
    <name evidence="1" type="ORF">LCGC14_1957360</name>
</gene>
<name>A0A0F9FFU8_9ZZZZ</name>
<comment type="caution">
    <text evidence="1">The sequence shown here is derived from an EMBL/GenBank/DDBJ whole genome shotgun (WGS) entry which is preliminary data.</text>
</comment>
<organism evidence="1">
    <name type="scientific">marine sediment metagenome</name>
    <dbReference type="NCBI Taxonomy" id="412755"/>
    <lineage>
        <taxon>unclassified sequences</taxon>
        <taxon>metagenomes</taxon>
        <taxon>ecological metagenomes</taxon>
    </lineage>
</organism>
<dbReference type="AlphaFoldDB" id="A0A0F9FFU8"/>
<evidence type="ECO:0000313" key="1">
    <source>
        <dbReference type="EMBL" id="KKL85178.1"/>
    </source>
</evidence>
<proteinExistence type="predicted"/>
<accession>A0A0F9FFU8</accession>
<dbReference type="EMBL" id="LAZR01021481">
    <property type="protein sequence ID" value="KKL85178.1"/>
    <property type="molecule type" value="Genomic_DNA"/>
</dbReference>
<sequence>MYLRRNNTRSSVTACRLSKCVRNLHIEACIPTNGSSPSSTGGSLGGPGLSRYLLKGLATVEYLLPEAVDTAGRETCHNA</sequence>
<reference evidence="1" key="1">
    <citation type="journal article" date="2015" name="Nature">
        <title>Complex archaea that bridge the gap between prokaryotes and eukaryotes.</title>
        <authorList>
            <person name="Spang A."/>
            <person name="Saw J.H."/>
            <person name="Jorgensen S.L."/>
            <person name="Zaremba-Niedzwiedzka K."/>
            <person name="Martijn J."/>
            <person name="Lind A.E."/>
            <person name="van Eijk R."/>
            <person name="Schleper C."/>
            <person name="Guy L."/>
            <person name="Ettema T.J."/>
        </authorList>
    </citation>
    <scope>NUCLEOTIDE SEQUENCE</scope>
</reference>
<protein>
    <submittedName>
        <fullName evidence="1">Uncharacterized protein</fullName>
    </submittedName>
</protein>